<name>A0ACC0EKR2_9BASI</name>
<dbReference type="EMBL" id="CM045869">
    <property type="protein sequence ID" value="KAI7955045.1"/>
    <property type="molecule type" value="Genomic_DNA"/>
</dbReference>
<comment type="caution">
    <text evidence="1">The sequence shown here is derived from an EMBL/GenBank/DDBJ whole genome shotgun (WGS) entry which is preliminary data.</text>
</comment>
<protein>
    <submittedName>
        <fullName evidence="1">Uncharacterized protein</fullName>
    </submittedName>
</protein>
<keyword evidence="2" id="KW-1185">Reference proteome</keyword>
<evidence type="ECO:0000313" key="2">
    <source>
        <dbReference type="Proteomes" id="UP001060170"/>
    </source>
</evidence>
<reference evidence="2" key="1">
    <citation type="journal article" date="2018" name="BMC Genomics">
        <title>Genomic insights into host adaptation between the wheat stripe rust pathogen (Puccinia striiformis f. sp. tritici) and the barley stripe rust pathogen (Puccinia striiformis f. sp. hordei).</title>
        <authorList>
            <person name="Xia C."/>
            <person name="Wang M."/>
            <person name="Yin C."/>
            <person name="Cornejo O.E."/>
            <person name="Hulbert S.H."/>
            <person name="Chen X."/>
        </authorList>
    </citation>
    <scope>NUCLEOTIDE SEQUENCE [LARGE SCALE GENOMIC DNA]</scope>
    <source>
        <strain evidence="2">93-210</strain>
    </source>
</reference>
<sequence length="127" mass="13387">MASSLQALSNTIKNATTREKPARNVEDLEEEEEGLEKEGNVLTSTGNTKGAPLTLTAGGTSSNGDSNVGGLRRSTRAASKTPADPNILKGATVPTPDPTEHYEIKTIAGTIEILFEQHSIIQFPLLG</sequence>
<gene>
    <name evidence="1" type="ORF">MJO28_005445</name>
</gene>
<organism evidence="1 2">
    <name type="scientific">Puccinia striiformis f. sp. tritici</name>
    <dbReference type="NCBI Taxonomy" id="168172"/>
    <lineage>
        <taxon>Eukaryota</taxon>
        <taxon>Fungi</taxon>
        <taxon>Dikarya</taxon>
        <taxon>Basidiomycota</taxon>
        <taxon>Pucciniomycotina</taxon>
        <taxon>Pucciniomycetes</taxon>
        <taxon>Pucciniales</taxon>
        <taxon>Pucciniaceae</taxon>
        <taxon>Puccinia</taxon>
    </lineage>
</organism>
<accession>A0ACC0EKR2</accession>
<reference evidence="1 2" key="3">
    <citation type="journal article" date="2022" name="Microbiol. Spectr.">
        <title>Folding features and dynamics of 3D genome architecture in plant fungal pathogens.</title>
        <authorList>
            <person name="Xia C."/>
        </authorList>
    </citation>
    <scope>NUCLEOTIDE SEQUENCE [LARGE SCALE GENOMIC DNA]</scope>
    <source>
        <strain evidence="1 2">93-210</strain>
    </source>
</reference>
<reference evidence="2" key="2">
    <citation type="journal article" date="2018" name="Mol. Plant Microbe Interact.">
        <title>Genome sequence resources for the wheat stripe rust pathogen (Puccinia striiformis f. sp. tritici) and the barley stripe rust pathogen (Puccinia striiformis f. sp. hordei).</title>
        <authorList>
            <person name="Xia C."/>
            <person name="Wang M."/>
            <person name="Yin C."/>
            <person name="Cornejo O.E."/>
            <person name="Hulbert S.H."/>
            <person name="Chen X."/>
        </authorList>
    </citation>
    <scope>NUCLEOTIDE SEQUENCE [LARGE SCALE GENOMIC DNA]</scope>
    <source>
        <strain evidence="2">93-210</strain>
    </source>
</reference>
<evidence type="ECO:0000313" key="1">
    <source>
        <dbReference type="EMBL" id="KAI7955045.1"/>
    </source>
</evidence>
<proteinExistence type="predicted"/>
<dbReference type="Proteomes" id="UP001060170">
    <property type="component" value="Chromosome 5"/>
</dbReference>